<dbReference type="NCBIfam" id="TIGR01552">
    <property type="entry name" value="phd_fam"/>
    <property type="match status" value="1"/>
</dbReference>
<gene>
    <name evidence="3" type="ORF">A2803_02820</name>
</gene>
<comment type="function">
    <text evidence="2">Antitoxin component of a type II toxin-antitoxin (TA) system.</text>
</comment>
<reference evidence="3 4" key="1">
    <citation type="journal article" date="2016" name="Nat. Commun.">
        <title>Thousands of microbial genomes shed light on interconnected biogeochemical processes in an aquifer system.</title>
        <authorList>
            <person name="Anantharaman K."/>
            <person name="Brown C.T."/>
            <person name="Hug L.A."/>
            <person name="Sharon I."/>
            <person name="Castelle C.J."/>
            <person name="Probst A.J."/>
            <person name="Thomas B.C."/>
            <person name="Singh A."/>
            <person name="Wilkins M.J."/>
            <person name="Karaoz U."/>
            <person name="Brodie E.L."/>
            <person name="Williams K.H."/>
            <person name="Hubbard S.S."/>
            <person name="Banfield J.F."/>
        </authorList>
    </citation>
    <scope>NUCLEOTIDE SEQUENCE [LARGE SCALE GENOMIC DNA]</scope>
</reference>
<name>A0A1F7YZ45_9BACT</name>
<dbReference type="Pfam" id="PF02604">
    <property type="entry name" value="PhdYeFM_antitox"/>
    <property type="match status" value="1"/>
</dbReference>
<dbReference type="InterPro" id="IPR051416">
    <property type="entry name" value="phD-YefM_TA_antitoxins"/>
</dbReference>
<protein>
    <recommendedName>
        <fullName evidence="2">Antitoxin</fullName>
    </recommendedName>
</protein>
<dbReference type="EMBL" id="MGGP01000019">
    <property type="protein sequence ID" value="OGM31998.1"/>
    <property type="molecule type" value="Genomic_DNA"/>
</dbReference>
<comment type="caution">
    <text evidence="3">The sequence shown here is derived from an EMBL/GenBank/DDBJ whole genome shotgun (WGS) entry which is preliminary data.</text>
</comment>
<dbReference type="InterPro" id="IPR006442">
    <property type="entry name" value="Antitoxin_Phd/YefM"/>
</dbReference>
<dbReference type="AlphaFoldDB" id="A0A1F7YZ45"/>
<sequence length="79" mass="9034">MLIINIHEAKANLSHYLDLVQRGKKVIVAKRNIPIAEIKSLSKFSSRRIIGQSKEKFEIPDSFFEPLPKSVINSFNNPK</sequence>
<dbReference type="InterPro" id="IPR036165">
    <property type="entry name" value="YefM-like_sf"/>
</dbReference>
<comment type="similarity">
    <text evidence="1 2">Belongs to the phD/YefM antitoxin family.</text>
</comment>
<dbReference type="PANTHER" id="PTHR35377:SF8">
    <property type="entry name" value="ANTITOXIN VAPB22"/>
    <property type="match status" value="1"/>
</dbReference>
<accession>A0A1F7YZ45</accession>
<proteinExistence type="inferred from homology"/>
<evidence type="ECO:0000256" key="2">
    <source>
        <dbReference type="RuleBase" id="RU362080"/>
    </source>
</evidence>
<dbReference type="Proteomes" id="UP000178870">
    <property type="component" value="Unassembled WGS sequence"/>
</dbReference>
<evidence type="ECO:0000313" key="4">
    <source>
        <dbReference type="Proteomes" id="UP000178870"/>
    </source>
</evidence>
<organism evidence="3 4">
    <name type="scientific">Candidatus Woesebacteria bacterium RIFCSPHIGHO2_01_FULL_44_21</name>
    <dbReference type="NCBI Taxonomy" id="1802503"/>
    <lineage>
        <taxon>Bacteria</taxon>
        <taxon>Candidatus Woeseibacteriota</taxon>
    </lineage>
</organism>
<evidence type="ECO:0000313" key="3">
    <source>
        <dbReference type="EMBL" id="OGM31998.1"/>
    </source>
</evidence>
<dbReference type="PANTHER" id="PTHR35377">
    <property type="entry name" value="ANTITOXIN VAPB49-RELATED-RELATED"/>
    <property type="match status" value="1"/>
</dbReference>
<evidence type="ECO:0000256" key="1">
    <source>
        <dbReference type="ARBA" id="ARBA00009981"/>
    </source>
</evidence>
<dbReference type="SUPFAM" id="SSF143120">
    <property type="entry name" value="YefM-like"/>
    <property type="match status" value="1"/>
</dbReference>
<dbReference type="Gene3D" id="3.40.1620.10">
    <property type="entry name" value="YefM-like domain"/>
    <property type="match status" value="1"/>
</dbReference>